<organism evidence="2 3">
    <name type="scientific">Micromonospora maritima</name>
    <dbReference type="NCBI Taxonomy" id="986711"/>
    <lineage>
        <taxon>Bacteria</taxon>
        <taxon>Bacillati</taxon>
        <taxon>Actinomycetota</taxon>
        <taxon>Actinomycetes</taxon>
        <taxon>Micromonosporales</taxon>
        <taxon>Micromonosporaceae</taxon>
        <taxon>Micromonospora</taxon>
    </lineage>
</organism>
<name>A0ABW7ZUI4_9ACTN</name>
<feature type="transmembrane region" description="Helical" evidence="1">
    <location>
        <begin position="85"/>
        <end position="104"/>
    </location>
</feature>
<keyword evidence="3" id="KW-1185">Reference proteome</keyword>
<gene>
    <name evidence="2" type="ORF">ACIBP4_29760</name>
</gene>
<dbReference type="InterPro" id="IPR047928">
    <property type="entry name" value="Perm_prefix_1"/>
</dbReference>
<keyword evidence="1" id="KW-0812">Transmembrane</keyword>
<dbReference type="EMBL" id="JBITLE010000020">
    <property type="protein sequence ID" value="MFI7266482.1"/>
    <property type="molecule type" value="Genomic_DNA"/>
</dbReference>
<dbReference type="Proteomes" id="UP001612812">
    <property type="component" value="Unassembled WGS sequence"/>
</dbReference>
<reference evidence="2 3" key="1">
    <citation type="submission" date="2024-10" db="EMBL/GenBank/DDBJ databases">
        <title>The Natural Products Discovery Center: Release of the First 8490 Sequenced Strains for Exploring Actinobacteria Biosynthetic Diversity.</title>
        <authorList>
            <person name="Kalkreuter E."/>
            <person name="Kautsar S.A."/>
            <person name="Yang D."/>
            <person name="Bader C.D."/>
            <person name="Teijaro C.N."/>
            <person name="Fluegel L."/>
            <person name="Davis C.M."/>
            <person name="Simpson J.R."/>
            <person name="Lauterbach L."/>
            <person name="Steele A.D."/>
            <person name="Gui C."/>
            <person name="Meng S."/>
            <person name="Li G."/>
            <person name="Viehrig K."/>
            <person name="Ye F."/>
            <person name="Su P."/>
            <person name="Kiefer A.F."/>
            <person name="Nichols A."/>
            <person name="Cepeda A.J."/>
            <person name="Yan W."/>
            <person name="Fan B."/>
            <person name="Jiang Y."/>
            <person name="Adhikari A."/>
            <person name="Zheng C.-J."/>
            <person name="Schuster L."/>
            <person name="Cowan T.M."/>
            <person name="Smanski M.J."/>
            <person name="Chevrette M.G."/>
            <person name="De Carvalho L.P.S."/>
            <person name="Shen B."/>
        </authorList>
    </citation>
    <scope>NUCLEOTIDE SEQUENCE [LARGE SCALE GENOMIC DNA]</scope>
    <source>
        <strain evidence="2 3">NPDC049845</strain>
    </source>
</reference>
<dbReference type="NCBIfam" id="NF038403">
    <property type="entry name" value="perm_prefix_1"/>
    <property type="match status" value="1"/>
</dbReference>
<keyword evidence="1" id="KW-1133">Transmembrane helix</keyword>
<comment type="caution">
    <text evidence="2">The sequence shown here is derived from an EMBL/GenBank/DDBJ whole genome shotgun (WGS) entry which is preliminary data.</text>
</comment>
<sequence>MRVDQRAGVEGRLRELSGRLHGPTRLKADLLTEARHALEDAVEAYREGGLPRAEAERRAVAEFGSAAQLVPGYQAELAAGALRGLALRTLAVAVVLMSAGDLTWRGSSWSAGPRPPSGYLLLSAALNGIWAVVAGLALLGLLLGALAARRGSPRLVRSARAVGFGLTSGLLVGALAGGALFGWSVHLWDAALTWPPMIVGAVVVSAAWFALARAARWWLLSNRVPRPAG</sequence>
<evidence type="ECO:0000313" key="2">
    <source>
        <dbReference type="EMBL" id="MFI7266482.1"/>
    </source>
</evidence>
<feature type="transmembrane region" description="Helical" evidence="1">
    <location>
        <begin position="124"/>
        <end position="149"/>
    </location>
</feature>
<accession>A0ABW7ZUI4</accession>
<feature type="transmembrane region" description="Helical" evidence="1">
    <location>
        <begin position="161"/>
        <end position="185"/>
    </location>
</feature>
<protein>
    <submittedName>
        <fullName evidence="2">Permease prefix domain 1-containing protein</fullName>
    </submittedName>
</protein>
<proteinExistence type="predicted"/>
<keyword evidence="1" id="KW-0472">Membrane</keyword>
<evidence type="ECO:0000256" key="1">
    <source>
        <dbReference type="SAM" id="Phobius"/>
    </source>
</evidence>
<feature type="transmembrane region" description="Helical" evidence="1">
    <location>
        <begin position="197"/>
        <end position="219"/>
    </location>
</feature>
<dbReference type="RefSeq" id="WP_396754366.1">
    <property type="nucleotide sequence ID" value="NZ_JBITLA010000020.1"/>
</dbReference>
<evidence type="ECO:0000313" key="3">
    <source>
        <dbReference type="Proteomes" id="UP001612812"/>
    </source>
</evidence>